<evidence type="ECO:0000313" key="4">
    <source>
        <dbReference type="EMBL" id="MBA8952359.1"/>
    </source>
</evidence>
<dbReference type="EMBL" id="JACJIA010000005">
    <property type="protein sequence ID" value="MBA8952359.1"/>
    <property type="molecule type" value="Genomic_DNA"/>
</dbReference>
<evidence type="ECO:0000256" key="1">
    <source>
        <dbReference type="ARBA" id="ARBA00022527"/>
    </source>
</evidence>
<evidence type="ECO:0000259" key="2">
    <source>
        <dbReference type="Pfam" id="PF13581"/>
    </source>
</evidence>
<dbReference type="Gene3D" id="3.30.565.10">
    <property type="entry name" value="Histidine kinase-like ATPase, C-terminal domain"/>
    <property type="match status" value="1"/>
</dbReference>
<dbReference type="Pfam" id="PF13581">
    <property type="entry name" value="HATPase_c_2"/>
    <property type="match status" value="1"/>
</dbReference>
<dbReference type="InterPro" id="IPR003594">
    <property type="entry name" value="HATPase_dom"/>
</dbReference>
<comment type="caution">
    <text evidence="4">The sequence shown here is derived from an EMBL/GenBank/DDBJ whole genome shotgun (WGS) entry which is preliminary data.</text>
</comment>
<protein>
    <submittedName>
        <fullName evidence="4">Anti-sigma regulatory factor (Ser/Thr protein kinase)</fullName>
    </submittedName>
</protein>
<name>A0A7W3LQD9_ACTNM</name>
<feature type="domain" description="Histidine kinase/HSP90-like ATPase" evidence="2">
    <location>
        <begin position="203"/>
        <end position="317"/>
    </location>
</feature>
<dbReference type="GO" id="GO:0004674">
    <property type="term" value="F:protein serine/threonine kinase activity"/>
    <property type="evidence" value="ECO:0007669"/>
    <property type="project" value="UniProtKB-KW"/>
</dbReference>
<evidence type="ECO:0000259" key="3">
    <source>
        <dbReference type="Pfam" id="PF14417"/>
    </source>
</evidence>
<gene>
    <name evidence="4" type="ORF">HNR61_004005</name>
</gene>
<organism evidence="4 5">
    <name type="scientific">Actinomadura namibiensis</name>
    <dbReference type="NCBI Taxonomy" id="182080"/>
    <lineage>
        <taxon>Bacteria</taxon>
        <taxon>Bacillati</taxon>
        <taxon>Actinomycetota</taxon>
        <taxon>Actinomycetes</taxon>
        <taxon>Streptosporangiales</taxon>
        <taxon>Thermomonosporaceae</taxon>
        <taxon>Actinomadura</taxon>
    </lineage>
</organism>
<dbReference type="SUPFAM" id="SSF55874">
    <property type="entry name" value="ATPase domain of HSP90 chaperone/DNA topoisomerase II/histidine kinase"/>
    <property type="match status" value="1"/>
</dbReference>
<dbReference type="PANTHER" id="PTHR35526">
    <property type="entry name" value="ANTI-SIGMA-F FACTOR RSBW-RELATED"/>
    <property type="match status" value="1"/>
</dbReference>
<keyword evidence="1" id="KW-0808">Transferase</keyword>
<dbReference type="RefSeq" id="WP_312897989.1">
    <property type="nucleotide sequence ID" value="NZ_BAAALP010000032.1"/>
</dbReference>
<evidence type="ECO:0000313" key="5">
    <source>
        <dbReference type="Proteomes" id="UP000572680"/>
    </source>
</evidence>
<dbReference type="AlphaFoldDB" id="A0A7W3LQD9"/>
<dbReference type="PANTHER" id="PTHR35526:SF3">
    <property type="entry name" value="ANTI-SIGMA-F FACTOR RSBW"/>
    <property type="match status" value="1"/>
</dbReference>
<accession>A0A7W3LQD9</accession>
<dbReference type="NCBIfam" id="NF041045">
    <property type="entry name" value="RsbA_anti_sig"/>
    <property type="match status" value="1"/>
</dbReference>
<sequence length="320" mass="34397">MTVPTSHASRPADPFWHPALFYRGPEQYLAGTVPFVVDGVRAGEPVAVAVPTWRLEPLSRALREELGAAADAVTLLDMTRAGRNPGRIIPGVLRAFADRHPQARVRIIGEPIWPGRSASEYPACAQHEALINHAFTGRDVAILCPYDLDGLDERVVADAAATHPVLIDADGETPSDRYAPDAIVAAYNQPLPDPAPGQATTLPFDVDALERARALAIEHASTAGLDPERVLDVELAISELISNSVIHGGGTGTLRMWIEPTHLILDVSDQGHLTDPLVGRRPVPPDTAGGRGVLLVNQLADLVRIHTTPQATTVRVYFTR</sequence>
<keyword evidence="5" id="KW-1185">Reference proteome</keyword>
<dbReference type="InterPro" id="IPR050267">
    <property type="entry name" value="Anti-sigma-factor_SerPK"/>
</dbReference>
<dbReference type="Pfam" id="PF14417">
    <property type="entry name" value="MEDS"/>
    <property type="match status" value="1"/>
</dbReference>
<feature type="domain" description="MEDS" evidence="3">
    <location>
        <begin position="17"/>
        <end position="164"/>
    </location>
</feature>
<keyword evidence="1" id="KW-0723">Serine/threonine-protein kinase</keyword>
<dbReference type="InterPro" id="IPR036890">
    <property type="entry name" value="HATPase_C_sf"/>
</dbReference>
<dbReference type="InterPro" id="IPR047718">
    <property type="entry name" value="RsbA-like_anti_sig"/>
</dbReference>
<dbReference type="InterPro" id="IPR025847">
    <property type="entry name" value="MEDS_domain"/>
</dbReference>
<dbReference type="Proteomes" id="UP000572680">
    <property type="component" value="Unassembled WGS sequence"/>
</dbReference>
<reference evidence="4 5" key="1">
    <citation type="submission" date="2020-08" db="EMBL/GenBank/DDBJ databases">
        <title>Genomic Encyclopedia of Type Strains, Phase IV (KMG-IV): sequencing the most valuable type-strain genomes for metagenomic binning, comparative biology and taxonomic classification.</title>
        <authorList>
            <person name="Goeker M."/>
        </authorList>
    </citation>
    <scope>NUCLEOTIDE SEQUENCE [LARGE SCALE GENOMIC DNA]</scope>
    <source>
        <strain evidence="4 5">DSM 44197</strain>
    </source>
</reference>
<proteinExistence type="predicted"/>
<keyword evidence="1" id="KW-0418">Kinase</keyword>
<dbReference type="CDD" id="cd16936">
    <property type="entry name" value="HATPase_RsbW-like"/>
    <property type="match status" value="1"/>
</dbReference>